<protein>
    <recommendedName>
        <fullName evidence="4">Proteasome assembly chaperone 2</fullName>
    </recommendedName>
</protein>
<dbReference type="AlphaFoldDB" id="A0AAX4KT61"/>
<organism evidence="2 3">
    <name type="scientific">Kwoniella europaea PYCC6329</name>
    <dbReference type="NCBI Taxonomy" id="1423913"/>
    <lineage>
        <taxon>Eukaryota</taxon>
        <taxon>Fungi</taxon>
        <taxon>Dikarya</taxon>
        <taxon>Basidiomycota</taxon>
        <taxon>Agaricomycotina</taxon>
        <taxon>Tremellomycetes</taxon>
        <taxon>Tremellales</taxon>
        <taxon>Cryptococcaceae</taxon>
        <taxon>Kwoniella</taxon>
    </lineage>
</organism>
<proteinExistence type="predicted"/>
<evidence type="ECO:0000313" key="3">
    <source>
        <dbReference type="Proteomes" id="UP001358614"/>
    </source>
</evidence>
<dbReference type="KEGG" id="ker:91105659"/>
<feature type="region of interest" description="Disordered" evidence="1">
    <location>
        <begin position="204"/>
        <end position="225"/>
    </location>
</feature>
<sequence length="323" mass="35917">MTLTSGDTSPEVFLIKSESPFSPVSPVVKSSSKHATHNVNQTLRNPKQKLPVLQSSSVDDQYNDPKADLILVSSDGIGFKVQSIYVRAASKILNDKCLALVSSLSPIPTIDFEDRSIERATTIRFLLDFSMAIYPSPNTNFWALAKRYSENGEIPLIVFVLGASLGDIQLCCDAIMDGDESHEKGMDDPPEWYDHTGDDVVDKDNLNEGDDGVEDDDNLSSTMDPTTWKTQDIQHIPARYLAGLLRASRVRDQPGKDWYDVAHKFEDLMSPNQKVDQSIKQEEMVGKDKGVVAKDEIKDIKVKSVVDGDTKKKRDTKGSRPRL</sequence>
<name>A0AAX4KT61_9TREE</name>
<evidence type="ECO:0000256" key="1">
    <source>
        <dbReference type="SAM" id="MobiDB-lite"/>
    </source>
</evidence>
<dbReference type="EMBL" id="CP144090">
    <property type="protein sequence ID" value="WWD08745.1"/>
    <property type="molecule type" value="Genomic_DNA"/>
</dbReference>
<accession>A0AAX4KT61</accession>
<feature type="compositionally biased region" description="Acidic residues" evidence="1">
    <location>
        <begin position="207"/>
        <end position="218"/>
    </location>
</feature>
<evidence type="ECO:0000313" key="2">
    <source>
        <dbReference type="EMBL" id="WWD08745.1"/>
    </source>
</evidence>
<feature type="region of interest" description="Disordered" evidence="1">
    <location>
        <begin position="304"/>
        <end position="323"/>
    </location>
</feature>
<evidence type="ECO:0008006" key="4">
    <source>
        <dbReference type="Google" id="ProtNLM"/>
    </source>
</evidence>
<reference evidence="2 3" key="1">
    <citation type="submission" date="2024-01" db="EMBL/GenBank/DDBJ databases">
        <title>Comparative genomics of Cryptococcus and Kwoniella reveals pathogenesis evolution and contrasting modes of karyotype evolution via chromosome fusion or intercentromeric recombination.</title>
        <authorList>
            <person name="Coelho M.A."/>
            <person name="David-Palma M."/>
            <person name="Shea T."/>
            <person name="Bowers K."/>
            <person name="McGinley-Smith S."/>
            <person name="Mohammad A.W."/>
            <person name="Gnirke A."/>
            <person name="Yurkov A.M."/>
            <person name="Nowrousian M."/>
            <person name="Sun S."/>
            <person name="Cuomo C.A."/>
            <person name="Heitman J."/>
        </authorList>
    </citation>
    <scope>NUCLEOTIDE SEQUENCE [LARGE SCALE GENOMIC DNA]</scope>
    <source>
        <strain evidence="2 3">PYCC6329</strain>
    </source>
</reference>
<dbReference type="RefSeq" id="XP_066086712.1">
    <property type="nucleotide sequence ID" value="XM_066230615.1"/>
</dbReference>
<dbReference type="GeneID" id="91105659"/>
<gene>
    <name evidence="2" type="ORF">V865_006858</name>
</gene>
<feature type="region of interest" description="Disordered" evidence="1">
    <location>
        <begin position="22"/>
        <end position="46"/>
    </location>
</feature>
<dbReference type="Proteomes" id="UP001358614">
    <property type="component" value="Chromosome 2"/>
</dbReference>
<keyword evidence="3" id="KW-1185">Reference proteome</keyword>